<dbReference type="EMBL" id="CP002546">
    <property type="protein sequence ID" value="ADY59034.1"/>
    <property type="molecule type" value="Genomic_DNA"/>
</dbReference>
<organism evidence="2 3">
    <name type="scientific">Rubinisphaera brasiliensis (strain ATCC 49424 / DSM 5305 / JCM 21570 / IAM 15109 / NBRC 103401 / IFAM 1448)</name>
    <name type="common">Planctomyces brasiliensis</name>
    <dbReference type="NCBI Taxonomy" id="756272"/>
    <lineage>
        <taxon>Bacteria</taxon>
        <taxon>Pseudomonadati</taxon>
        <taxon>Planctomycetota</taxon>
        <taxon>Planctomycetia</taxon>
        <taxon>Planctomycetales</taxon>
        <taxon>Planctomycetaceae</taxon>
        <taxon>Rubinisphaera</taxon>
    </lineage>
</organism>
<sequence>MSIESEPGKPQREEYPRSKKWGLNDHLDRSDPSYLLAYASEDPRADVGLRVVCRAEVGGLGLGFLVGVPRLPG</sequence>
<reference evidence="3" key="1">
    <citation type="submission" date="2011-02" db="EMBL/GenBank/DDBJ databases">
        <title>The complete genome of Planctomyces brasiliensis DSM 5305.</title>
        <authorList>
            <person name="Lucas S."/>
            <person name="Copeland A."/>
            <person name="Lapidus A."/>
            <person name="Bruce D."/>
            <person name="Goodwin L."/>
            <person name="Pitluck S."/>
            <person name="Kyrpides N."/>
            <person name="Mavromatis K."/>
            <person name="Pagani I."/>
            <person name="Ivanova N."/>
            <person name="Ovchinnikova G."/>
            <person name="Lu M."/>
            <person name="Detter J.C."/>
            <person name="Han C."/>
            <person name="Land M."/>
            <person name="Hauser L."/>
            <person name="Markowitz V."/>
            <person name="Cheng J.-F."/>
            <person name="Hugenholtz P."/>
            <person name="Woyke T."/>
            <person name="Wu D."/>
            <person name="Tindall B."/>
            <person name="Pomrenke H.G."/>
            <person name="Brambilla E."/>
            <person name="Klenk H.-P."/>
            <person name="Eisen J.A."/>
        </authorList>
    </citation>
    <scope>NUCLEOTIDE SEQUENCE [LARGE SCALE GENOMIC DNA]</scope>
    <source>
        <strain evidence="3">ATCC 49424 / DSM 5305 / JCM 21570 / NBRC 103401 / IFAM 1448</strain>
    </source>
</reference>
<evidence type="ECO:0000313" key="2">
    <source>
        <dbReference type="EMBL" id="ADY59034.1"/>
    </source>
</evidence>
<protein>
    <submittedName>
        <fullName evidence="2">Uncharacterized protein</fullName>
    </submittedName>
</protein>
<feature type="region of interest" description="Disordered" evidence="1">
    <location>
        <begin position="1"/>
        <end position="26"/>
    </location>
</feature>
<accession>F0SPS5</accession>
<name>F0SPS5_RUBBR</name>
<dbReference type="KEGG" id="pbs:Plabr_1422"/>
<dbReference type="AlphaFoldDB" id="F0SPS5"/>
<dbReference type="Proteomes" id="UP000006860">
    <property type="component" value="Chromosome"/>
</dbReference>
<gene>
    <name evidence="2" type="ordered locus">Plabr_1422</name>
</gene>
<keyword evidence="3" id="KW-1185">Reference proteome</keyword>
<proteinExistence type="predicted"/>
<evidence type="ECO:0000313" key="3">
    <source>
        <dbReference type="Proteomes" id="UP000006860"/>
    </source>
</evidence>
<dbReference type="HOGENOM" id="CLU_2702529_0_0_0"/>
<evidence type="ECO:0000256" key="1">
    <source>
        <dbReference type="SAM" id="MobiDB-lite"/>
    </source>
</evidence>